<evidence type="ECO:0000256" key="6">
    <source>
        <dbReference type="ARBA" id="ARBA00023315"/>
    </source>
</evidence>
<comment type="subcellular location">
    <subcellularLocation>
        <location evidence="1">Membrane</location>
        <topology evidence="1">Multi-pass membrane protein</topology>
    </subcellularLocation>
</comment>
<evidence type="ECO:0000256" key="5">
    <source>
        <dbReference type="ARBA" id="ARBA00023136"/>
    </source>
</evidence>
<evidence type="ECO:0000256" key="4">
    <source>
        <dbReference type="ARBA" id="ARBA00022989"/>
    </source>
</evidence>
<dbReference type="EC" id="2.3.1.225" evidence="7"/>
<keyword evidence="4 7" id="KW-1133">Transmembrane helix</keyword>
<feature type="transmembrane region" description="Helical" evidence="7">
    <location>
        <begin position="27"/>
        <end position="53"/>
    </location>
</feature>
<dbReference type="Proteomes" id="UP000887566">
    <property type="component" value="Unplaced"/>
</dbReference>
<evidence type="ECO:0000313" key="10">
    <source>
        <dbReference type="WBParaSite" id="PSAMB.scaffold3129size19562.g20462.t1"/>
    </source>
</evidence>
<keyword evidence="2 7" id="KW-0808">Transferase</keyword>
<reference evidence="10" key="1">
    <citation type="submission" date="2022-11" db="UniProtKB">
        <authorList>
            <consortium name="WormBaseParasite"/>
        </authorList>
    </citation>
    <scope>IDENTIFICATION</scope>
</reference>
<evidence type="ECO:0000313" key="9">
    <source>
        <dbReference type="Proteomes" id="UP000887566"/>
    </source>
</evidence>
<dbReference type="Pfam" id="PF01529">
    <property type="entry name" value="DHHC"/>
    <property type="match status" value="1"/>
</dbReference>
<evidence type="ECO:0000256" key="3">
    <source>
        <dbReference type="ARBA" id="ARBA00022692"/>
    </source>
</evidence>
<keyword evidence="3 7" id="KW-0812">Transmembrane</keyword>
<comment type="domain">
    <text evidence="7">The DHHC domain is required for palmitoyltransferase activity.</text>
</comment>
<evidence type="ECO:0000256" key="2">
    <source>
        <dbReference type="ARBA" id="ARBA00022679"/>
    </source>
</evidence>
<evidence type="ECO:0000256" key="7">
    <source>
        <dbReference type="RuleBase" id="RU079119"/>
    </source>
</evidence>
<dbReference type="InterPro" id="IPR001594">
    <property type="entry name" value="Palmitoyltrfase_DHHC"/>
</dbReference>
<dbReference type="GO" id="GO:0016020">
    <property type="term" value="C:membrane"/>
    <property type="evidence" value="ECO:0007669"/>
    <property type="project" value="UniProtKB-SubCell"/>
</dbReference>
<keyword evidence="9" id="KW-1185">Reference proteome</keyword>
<dbReference type="WBParaSite" id="PSAMB.scaffold3129size19562.g20462.t1">
    <property type="protein sequence ID" value="PSAMB.scaffold3129size19562.g20462.t1"/>
    <property type="gene ID" value="PSAMB.scaffold3129size19562.g20462"/>
</dbReference>
<dbReference type="PANTHER" id="PTHR12246">
    <property type="entry name" value="PALMITOYLTRANSFERASE ZDHHC16"/>
    <property type="match status" value="1"/>
</dbReference>
<sequence length="167" mass="19579">MPGLYDTCLRPCLAHPIVYYSLQAVRWIPVVFIVAIVCWGYYAYVFELCFFTVTNVFERAIYLFGFHVLLILFMWSYYQTIFSPIGQPSSKFFLPLELKHDIGHTVNPTESRQILDRFVRQNDLPVTMRAYDGSMRFCEKCQCVKPDRCHHCSVCGQCVLKFDHHCP</sequence>
<feature type="transmembrane region" description="Helical" evidence="7">
    <location>
        <begin position="60"/>
        <end position="78"/>
    </location>
</feature>
<protein>
    <recommendedName>
        <fullName evidence="7">Palmitoyltransferase</fullName>
        <ecNumber evidence="7">2.3.1.225</ecNumber>
    </recommendedName>
</protein>
<dbReference type="AlphaFoldDB" id="A0A914W6M9"/>
<evidence type="ECO:0000259" key="8">
    <source>
        <dbReference type="Pfam" id="PF01529"/>
    </source>
</evidence>
<proteinExistence type="inferred from homology"/>
<comment type="similarity">
    <text evidence="7">Belongs to the DHHC palmitoyltransferase family.</text>
</comment>
<name>A0A914W6M9_9BILA</name>
<dbReference type="GO" id="GO:0019706">
    <property type="term" value="F:protein-cysteine S-palmitoyltransferase activity"/>
    <property type="evidence" value="ECO:0007669"/>
    <property type="project" value="UniProtKB-EC"/>
</dbReference>
<dbReference type="InterPro" id="IPR039859">
    <property type="entry name" value="PFA4/ZDH16/20/ERF2-like"/>
</dbReference>
<accession>A0A914W6M9</accession>
<feature type="domain" description="Palmitoyltransferase DHHC" evidence="8">
    <location>
        <begin position="135"/>
        <end position="167"/>
    </location>
</feature>
<keyword evidence="6 7" id="KW-0012">Acyltransferase</keyword>
<organism evidence="9 10">
    <name type="scientific">Plectus sambesii</name>
    <dbReference type="NCBI Taxonomy" id="2011161"/>
    <lineage>
        <taxon>Eukaryota</taxon>
        <taxon>Metazoa</taxon>
        <taxon>Ecdysozoa</taxon>
        <taxon>Nematoda</taxon>
        <taxon>Chromadorea</taxon>
        <taxon>Plectida</taxon>
        <taxon>Plectina</taxon>
        <taxon>Plectoidea</taxon>
        <taxon>Plectidae</taxon>
        <taxon>Plectus</taxon>
    </lineage>
</organism>
<dbReference type="PROSITE" id="PS50216">
    <property type="entry name" value="DHHC"/>
    <property type="match status" value="1"/>
</dbReference>
<keyword evidence="5 7" id="KW-0472">Membrane</keyword>
<comment type="catalytic activity">
    <reaction evidence="7">
        <text>L-cysteinyl-[protein] + hexadecanoyl-CoA = S-hexadecanoyl-L-cysteinyl-[protein] + CoA</text>
        <dbReference type="Rhea" id="RHEA:36683"/>
        <dbReference type="Rhea" id="RHEA-COMP:10131"/>
        <dbReference type="Rhea" id="RHEA-COMP:11032"/>
        <dbReference type="ChEBI" id="CHEBI:29950"/>
        <dbReference type="ChEBI" id="CHEBI:57287"/>
        <dbReference type="ChEBI" id="CHEBI:57379"/>
        <dbReference type="ChEBI" id="CHEBI:74151"/>
        <dbReference type="EC" id="2.3.1.225"/>
    </reaction>
</comment>
<evidence type="ECO:0000256" key="1">
    <source>
        <dbReference type="ARBA" id="ARBA00004141"/>
    </source>
</evidence>